<dbReference type="Proteomes" id="UP000829992">
    <property type="component" value="Chromosome"/>
</dbReference>
<dbReference type="EMBL" id="CP097289">
    <property type="protein sequence ID" value="UQT53621.1"/>
    <property type="molecule type" value="Genomic_DNA"/>
</dbReference>
<proteinExistence type="predicted"/>
<organism evidence="2 3">
    <name type="scientific">Streptomyces durmitorensis</name>
    <dbReference type="NCBI Taxonomy" id="319947"/>
    <lineage>
        <taxon>Bacteria</taxon>
        <taxon>Bacillati</taxon>
        <taxon>Actinomycetota</taxon>
        <taxon>Actinomycetes</taxon>
        <taxon>Kitasatosporales</taxon>
        <taxon>Streptomycetaceae</taxon>
        <taxon>Streptomyces</taxon>
    </lineage>
</organism>
<evidence type="ECO:0000313" key="3">
    <source>
        <dbReference type="Proteomes" id="UP000829992"/>
    </source>
</evidence>
<keyword evidence="3" id="KW-1185">Reference proteome</keyword>
<reference evidence="2 3" key="1">
    <citation type="submission" date="2022-05" db="EMBL/GenBank/DDBJ databases">
        <authorList>
            <person name="Zhou X."/>
            <person name="Li K."/>
            <person name="Man Y."/>
        </authorList>
    </citation>
    <scope>NUCLEOTIDE SEQUENCE [LARGE SCALE GENOMIC DNA]</scope>
    <source>
        <strain evidence="2 3">MS405</strain>
    </source>
</reference>
<protein>
    <submittedName>
        <fullName evidence="2">Uncharacterized protein</fullName>
    </submittedName>
</protein>
<evidence type="ECO:0000313" key="2">
    <source>
        <dbReference type="EMBL" id="UQT53621.1"/>
    </source>
</evidence>
<evidence type="ECO:0000256" key="1">
    <source>
        <dbReference type="SAM" id="Phobius"/>
    </source>
</evidence>
<sequence length="72" mass="7381">MPEPLGTRYAGGSGWLAPSTLAWSVLAVLAGTGAVGALLLWPRHDGREATTNSVALAQHAPSKERSTLSKAA</sequence>
<feature type="transmembrane region" description="Helical" evidence="1">
    <location>
        <begin position="20"/>
        <end position="41"/>
    </location>
</feature>
<keyword evidence="1" id="KW-0812">Transmembrane</keyword>
<dbReference type="RefSeq" id="WP_249585119.1">
    <property type="nucleotide sequence ID" value="NZ_BAAAQL010000039.1"/>
</dbReference>
<name>A0ABY4PJG8_9ACTN</name>
<accession>A0ABY4PJG8</accession>
<keyword evidence="1" id="KW-0472">Membrane</keyword>
<gene>
    <name evidence="2" type="ORF">M4V62_00170</name>
</gene>
<keyword evidence="1" id="KW-1133">Transmembrane helix</keyword>